<evidence type="ECO:0000313" key="3">
    <source>
        <dbReference type="Proteomes" id="UP000033423"/>
    </source>
</evidence>
<reference evidence="2 3" key="1">
    <citation type="submission" date="2015-02" db="EMBL/GenBank/DDBJ databases">
        <title>Single-cell genomics of uncultivated deep-branching MTB reveals a conserved set of magnetosome genes.</title>
        <authorList>
            <person name="Kolinko S."/>
            <person name="Richter M."/>
            <person name="Glockner F.O."/>
            <person name="Brachmann A."/>
            <person name="Schuler D."/>
        </authorList>
    </citation>
    <scope>NUCLEOTIDE SEQUENCE [LARGE SCALE GENOMIC DNA]</scope>
    <source>
        <strain evidence="2">TM-1</strain>
    </source>
</reference>
<protein>
    <submittedName>
        <fullName evidence="2">Uncharacterized protein</fullName>
    </submittedName>
</protein>
<keyword evidence="1" id="KW-1133">Transmembrane helix</keyword>
<dbReference type="AlphaFoldDB" id="A0A0F3GT91"/>
<accession>A0A0F3GT91</accession>
<evidence type="ECO:0000313" key="2">
    <source>
        <dbReference type="EMBL" id="KJU85057.1"/>
    </source>
</evidence>
<feature type="transmembrane region" description="Helical" evidence="1">
    <location>
        <begin position="20"/>
        <end position="43"/>
    </location>
</feature>
<name>A0A0F3GT91_9BACT</name>
<keyword evidence="3" id="KW-1185">Reference proteome</keyword>
<keyword evidence="1" id="KW-0812">Transmembrane</keyword>
<gene>
    <name evidence="2" type="ORF">MBAV_002749</name>
</gene>
<dbReference type="Proteomes" id="UP000033423">
    <property type="component" value="Unassembled WGS sequence"/>
</dbReference>
<comment type="caution">
    <text evidence="2">The sequence shown here is derived from an EMBL/GenBank/DDBJ whole genome shotgun (WGS) entry which is preliminary data.</text>
</comment>
<feature type="non-terminal residue" evidence="2">
    <location>
        <position position="55"/>
    </location>
</feature>
<proteinExistence type="predicted"/>
<organism evidence="2 3">
    <name type="scientific">Candidatus Magnetobacterium bavaricum</name>
    <dbReference type="NCBI Taxonomy" id="29290"/>
    <lineage>
        <taxon>Bacteria</taxon>
        <taxon>Pseudomonadati</taxon>
        <taxon>Nitrospirota</taxon>
        <taxon>Thermodesulfovibrionia</taxon>
        <taxon>Thermodesulfovibrionales</taxon>
        <taxon>Candidatus Magnetobacteriaceae</taxon>
        <taxon>Candidatus Magnetobacterium</taxon>
    </lineage>
</organism>
<sequence length="55" mass="5922">MLAVTVYVTVPLPEPELPEVIVIQAALLVAVHAHPVFAVTLMLSMPTVAEKFLLV</sequence>
<keyword evidence="1" id="KW-0472">Membrane</keyword>
<dbReference type="EMBL" id="LACI01001175">
    <property type="protein sequence ID" value="KJU85057.1"/>
    <property type="molecule type" value="Genomic_DNA"/>
</dbReference>
<evidence type="ECO:0000256" key="1">
    <source>
        <dbReference type="SAM" id="Phobius"/>
    </source>
</evidence>